<dbReference type="EC" id="2.1.1.-" evidence="3"/>
<name>A0A377J3F9_9HELI</name>
<gene>
    <name evidence="3" type="primary">prmA</name>
    <name evidence="3" type="ORF">NCTC12410_00856</name>
</gene>
<dbReference type="PANTHER" id="PTHR43648:SF1">
    <property type="entry name" value="ELECTRON TRANSFER FLAVOPROTEIN BETA SUBUNIT LYSINE METHYLTRANSFERASE"/>
    <property type="match status" value="1"/>
</dbReference>
<dbReference type="InterPro" id="IPR050078">
    <property type="entry name" value="Ribosomal_L11_MeTrfase_PrmA"/>
</dbReference>
<dbReference type="Proteomes" id="UP000254841">
    <property type="component" value="Unassembled WGS sequence"/>
</dbReference>
<dbReference type="SUPFAM" id="SSF53335">
    <property type="entry name" value="S-adenosyl-L-methionine-dependent methyltransferases"/>
    <property type="match status" value="1"/>
</dbReference>
<sequence length="371" mass="40463">MSSHSPNSNLPQTYTEILCIPTDCYEVFVDFIIQITGLAIEEVATSTLSNAALDEQLQFVNVSSDRANITSVVRDFATQACIIRYDPSVTLLCEYVGVDNADMQIDSAYSNGVDSSPISDMTLLQALKSFASVLSKRLGREVGFAYTLSHKHNQDWIALYQAGVMPLECGKYYIHPSWHAPKNDKQNIIIDPALAFGSGHHASTFMCISLLSVMDLRGKHCLDVGCGSGILGIIMAKQGGIVSACDVDMLAVEETGKNFAQNGVAPRAIWLGSLANSLESTESNTDSSSYNARAELLQESGYDVICANIVADVLACMHRDFIKALKPSGVLILSGILAEKCEWILDIFSDMQLLQKEQKDEWVSLKLARVT</sequence>
<dbReference type="Pfam" id="PF06325">
    <property type="entry name" value="PrmA"/>
    <property type="match status" value="1"/>
</dbReference>
<keyword evidence="1 3" id="KW-0489">Methyltransferase</keyword>
<organism evidence="3 4">
    <name type="scientific">Helicobacter canis</name>
    <dbReference type="NCBI Taxonomy" id="29419"/>
    <lineage>
        <taxon>Bacteria</taxon>
        <taxon>Pseudomonadati</taxon>
        <taxon>Campylobacterota</taxon>
        <taxon>Epsilonproteobacteria</taxon>
        <taxon>Campylobacterales</taxon>
        <taxon>Helicobacteraceae</taxon>
        <taxon>Helicobacter</taxon>
    </lineage>
</organism>
<dbReference type="GO" id="GO:0008276">
    <property type="term" value="F:protein methyltransferase activity"/>
    <property type="evidence" value="ECO:0007669"/>
    <property type="project" value="TreeGrafter"/>
</dbReference>
<evidence type="ECO:0000313" key="3">
    <source>
        <dbReference type="EMBL" id="STO97037.1"/>
    </source>
</evidence>
<proteinExistence type="predicted"/>
<accession>A0A377J3F9</accession>
<keyword evidence="2 3" id="KW-0808">Transferase</keyword>
<dbReference type="Gene3D" id="3.40.50.150">
    <property type="entry name" value="Vaccinia Virus protein VP39"/>
    <property type="match status" value="1"/>
</dbReference>
<dbReference type="EMBL" id="UGHV01000001">
    <property type="protein sequence ID" value="STO97037.1"/>
    <property type="molecule type" value="Genomic_DNA"/>
</dbReference>
<dbReference type="CDD" id="cd02440">
    <property type="entry name" value="AdoMet_MTases"/>
    <property type="match status" value="1"/>
</dbReference>
<dbReference type="GO" id="GO:0005840">
    <property type="term" value="C:ribosome"/>
    <property type="evidence" value="ECO:0007669"/>
    <property type="project" value="UniProtKB-KW"/>
</dbReference>
<evidence type="ECO:0000313" key="4">
    <source>
        <dbReference type="Proteomes" id="UP000254841"/>
    </source>
</evidence>
<keyword evidence="3" id="KW-0687">Ribonucleoprotein</keyword>
<dbReference type="AlphaFoldDB" id="A0A377J3F9"/>
<evidence type="ECO:0000256" key="2">
    <source>
        <dbReference type="ARBA" id="ARBA00022679"/>
    </source>
</evidence>
<dbReference type="OrthoDB" id="9785995at2"/>
<dbReference type="InterPro" id="IPR029063">
    <property type="entry name" value="SAM-dependent_MTases_sf"/>
</dbReference>
<dbReference type="PANTHER" id="PTHR43648">
    <property type="entry name" value="ELECTRON TRANSFER FLAVOPROTEIN BETA SUBUNIT LYSINE METHYLTRANSFERASE"/>
    <property type="match status" value="1"/>
</dbReference>
<evidence type="ECO:0000256" key="1">
    <source>
        <dbReference type="ARBA" id="ARBA00022603"/>
    </source>
</evidence>
<keyword evidence="3" id="KW-0689">Ribosomal protein</keyword>
<protein>
    <submittedName>
        <fullName evidence="3">Ribosomal protein methyltransferase</fullName>
        <ecNumber evidence="3">2.1.1.-</ecNumber>
    </submittedName>
</protein>
<dbReference type="GO" id="GO:0032259">
    <property type="term" value="P:methylation"/>
    <property type="evidence" value="ECO:0007669"/>
    <property type="project" value="UniProtKB-KW"/>
</dbReference>
<reference evidence="3 4" key="1">
    <citation type="submission" date="2018-06" db="EMBL/GenBank/DDBJ databases">
        <authorList>
            <consortium name="Pathogen Informatics"/>
            <person name="Doyle S."/>
        </authorList>
    </citation>
    <scope>NUCLEOTIDE SEQUENCE [LARGE SCALE GENOMIC DNA]</scope>
    <source>
        <strain evidence="3 4">NCTC12410</strain>
    </source>
</reference>